<evidence type="ECO:0000313" key="3">
    <source>
        <dbReference type="EMBL" id="TFK38753.1"/>
    </source>
</evidence>
<protein>
    <recommendedName>
        <fullName evidence="5">Transmembrane protein</fullName>
    </recommendedName>
</protein>
<dbReference type="Proteomes" id="UP000308652">
    <property type="component" value="Unassembled WGS sequence"/>
</dbReference>
<evidence type="ECO:0008006" key="5">
    <source>
        <dbReference type="Google" id="ProtNLM"/>
    </source>
</evidence>
<keyword evidence="2" id="KW-0812">Transmembrane</keyword>
<keyword evidence="4" id="KW-1185">Reference proteome</keyword>
<feature type="transmembrane region" description="Helical" evidence="2">
    <location>
        <begin position="45"/>
        <end position="65"/>
    </location>
</feature>
<organism evidence="3 4">
    <name type="scientific">Crucibulum laeve</name>
    <dbReference type="NCBI Taxonomy" id="68775"/>
    <lineage>
        <taxon>Eukaryota</taxon>
        <taxon>Fungi</taxon>
        <taxon>Dikarya</taxon>
        <taxon>Basidiomycota</taxon>
        <taxon>Agaricomycotina</taxon>
        <taxon>Agaricomycetes</taxon>
        <taxon>Agaricomycetidae</taxon>
        <taxon>Agaricales</taxon>
        <taxon>Agaricineae</taxon>
        <taxon>Nidulariaceae</taxon>
        <taxon>Crucibulum</taxon>
    </lineage>
</organism>
<gene>
    <name evidence="3" type="ORF">BDQ12DRAFT_683278</name>
</gene>
<dbReference type="OrthoDB" id="3199651at2759"/>
<sequence length="169" mass="17630">MSGGPPKRTSSASSTSTQANLPPPRKSQPMRSVKPPLADARLSKFIYILIILTSLLAAFYSYHVVQHKSEVGGWWNLAMGRRPPQMATPVAVKQYVPPASLSSVAAKETGPAVEALVKGASEDVVEGVSSAAAAAEASATGVVTTHVVTTTVLQPTGSGIIKFSEYDIP</sequence>
<reference evidence="3 4" key="1">
    <citation type="journal article" date="2019" name="Nat. Ecol. Evol.">
        <title>Megaphylogeny resolves global patterns of mushroom evolution.</title>
        <authorList>
            <person name="Varga T."/>
            <person name="Krizsan K."/>
            <person name="Foldi C."/>
            <person name="Dima B."/>
            <person name="Sanchez-Garcia M."/>
            <person name="Sanchez-Ramirez S."/>
            <person name="Szollosi G.J."/>
            <person name="Szarkandi J.G."/>
            <person name="Papp V."/>
            <person name="Albert L."/>
            <person name="Andreopoulos W."/>
            <person name="Angelini C."/>
            <person name="Antonin V."/>
            <person name="Barry K.W."/>
            <person name="Bougher N.L."/>
            <person name="Buchanan P."/>
            <person name="Buyck B."/>
            <person name="Bense V."/>
            <person name="Catcheside P."/>
            <person name="Chovatia M."/>
            <person name="Cooper J."/>
            <person name="Damon W."/>
            <person name="Desjardin D."/>
            <person name="Finy P."/>
            <person name="Geml J."/>
            <person name="Haridas S."/>
            <person name="Hughes K."/>
            <person name="Justo A."/>
            <person name="Karasinski D."/>
            <person name="Kautmanova I."/>
            <person name="Kiss B."/>
            <person name="Kocsube S."/>
            <person name="Kotiranta H."/>
            <person name="LaButti K.M."/>
            <person name="Lechner B.E."/>
            <person name="Liimatainen K."/>
            <person name="Lipzen A."/>
            <person name="Lukacs Z."/>
            <person name="Mihaltcheva S."/>
            <person name="Morgado L.N."/>
            <person name="Niskanen T."/>
            <person name="Noordeloos M.E."/>
            <person name="Ohm R.A."/>
            <person name="Ortiz-Santana B."/>
            <person name="Ovrebo C."/>
            <person name="Racz N."/>
            <person name="Riley R."/>
            <person name="Savchenko A."/>
            <person name="Shiryaev A."/>
            <person name="Soop K."/>
            <person name="Spirin V."/>
            <person name="Szebenyi C."/>
            <person name="Tomsovsky M."/>
            <person name="Tulloss R.E."/>
            <person name="Uehling J."/>
            <person name="Grigoriev I.V."/>
            <person name="Vagvolgyi C."/>
            <person name="Papp T."/>
            <person name="Martin F.M."/>
            <person name="Miettinen O."/>
            <person name="Hibbett D.S."/>
            <person name="Nagy L.G."/>
        </authorList>
    </citation>
    <scope>NUCLEOTIDE SEQUENCE [LARGE SCALE GENOMIC DNA]</scope>
    <source>
        <strain evidence="3 4">CBS 166.37</strain>
    </source>
</reference>
<dbReference type="AlphaFoldDB" id="A0A5C3M1Z8"/>
<name>A0A5C3M1Z8_9AGAR</name>
<evidence type="ECO:0000256" key="2">
    <source>
        <dbReference type="SAM" id="Phobius"/>
    </source>
</evidence>
<accession>A0A5C3M1Z8</accession>
<keyword evidence="2" id="KW-1133">Transmembrane helix</keyword>
<feature type="region of interest" description="Disordered" evidence="1">
    <location>
        <begin position="1"/>
        <end position="34"/>
    </location>
</feature>
<proteinExistence type="predicted"/>
<keyword evidence="2" id="KW-0472">Membrane</keyword>
<dbReference type="STRING" id="68775.A0A5C3M1Z8"/>
<evidence type="ECO:0000313" key="4">
    <source>
        <dbReference type="Proteomes" id="UP000308652"/>
    </source>
</evidence>
<dbReference type="EMBL" id="ML213602">
    <property type="protein sequence ID" value="TFK38753.1"/>
    <property type="molecule type" value="Genomic_DNA"/>
</dbReference>
<evidence type="ECO:0000256" key="1">
    <source>
        <dbReference type="SAM" id="MobiDB-lite"/>
    </source>
</evidence>